<proteinExistence type="predicted"/>
<feature type="compositionally biased region" description="Polar residues" evidence="2">
    <location>
        <begin position="1279"/>
        <end position="1289"/>
    </location>
</feature>
<dbReference type="Pfam" id="PF25896">
    <property type="entry name" value="HTH_AT3G52170"/>
    <property type="match status" value="1"/>
</dbReference>
<keyword evidence="1" id="KW-0808">Transferase</keyword>
<accession>A0A5N5HLE7</accession>
<dbReference type="PANTHER" id="PTHR46635">
    <property type="entry name" value="GLYCOSYL TRANSFERASE FAMILY 1 PROTEIN"/>
    <property type="match status" value="1"/>
</dbReference>
<evidence type="ECO:0000256" key="2">
    <source>
        <dbReference type="SAM" id="MobiDB-lite"/>
    </source>
</evidence>
<name>A0A5N5HLE7_9ROSA</name>
<keyword evidence="3" id="KW-0472">Membrane</keyword>
<reference evidence="6 7" key="3">
    <citation type="submission" date="2019-11" db="EMBL/GenBank/DDBJ databases">
        <title>A de novo genome assembly of a pear dwarfing rootstock.</title>
        <authorList>
            <person name="Wang F."/>
            <person name="Wang J."/>
            <person name="Li S."/>
            <person name="Zhang Y."/>
            <person name="Fang M."/>
            <person name="Ma L."/>
            <person name="Zhao Y."/>
            <person name="Jiang S."/>
        </authorList>
    </citation>
    <scope>NUCLEOTIDE SEQUENCE [LARGE SCALE GENOMIC DNA]</scope>
    <source>
        <strain evidence="6">S2</strain>
        <tissue evidence="6">Leaf</tissue>
    </source>
</reference>
<dbReference type="GO" id="GO:0016757">
    <property type="term" value="F:glycosyltransferase activity"/>
    <property type="evidence" value="ECO:0007669"/>
    <property type="project" value="UniProtKB-KW"/>
</dbReference>
<dbReference type="Gene3D" id="3.40.50.2000">
    <property type="entry name" value="Glycogen Phosphorylase B"/>
    <property type="match status" value="1"/>
</dbReference>
<protein>
    <submittedName>
        <fullName evidence="6">Uncharacterized protein</fullName>
    </submittedName>
</protein>
<dbReference type="Proteomes" id="UP000327157">
    <property type="component" value="Chromosome 2"/>
</dbReference>
<keyword evidence="3" id="KW-0812">Transmembrane</keyword>
<evidence type="ECO:0000256" key="1">
    <source>
        <dbReference type="ARBA" id="ARBA00022676"/>
    </source>
</evidence>
<evidence type="ECO:0000259" key="5">
    <source>
        <dbReference type="Pfam" id="PF25896"/>
    </source>
</evidence>
<keyword evidence="7" id="KW-1185">Reference proteome</keyword>
<feature type="compositionally biased region" description="Polar residues" evidence="2">
    <location>
        <begin position="1302"/>
        <end position="1311"/>
    </location>
</feature>
<dbReference type="Pfam" id="PF00534">
    <property type="entry name" value="Glycos_transf_1"/>
    <property type="match status" value="1"/>
</dbReference>
<dbReference type="InterPro" id="IPR058941">
    <property type="entry name" value="HTH_AT3G52170-like"/>
</dbReference>
<dbReference type="PANTHER" id="PTHR46635:SF2">
    <property type="entry name" value="GLYCOSYL TRANSFERASE FAMILY 1 DOMAIN-CONTAINING PROTEIN"/>
    <property type="match status" value="1"/>
</dbReference>
<feature type="domain" description="Glycosyl transferase family 1" evidence="4">
    <location>
        <begin position="310"/>
        <end position="421"/>
    </location>
</feature>
<reference evidence="6 7" key="1">
    <citation type="submission" date="2019-09" db="EMBL/GenBank/DDBJ databases">
        <authorList>
            <person name="Ou C."/>
        </authorList>
    </citation>
    <scope>NUCLEOTIDE SEQUENCE [LARGE SCALE GENOMIC DNA]</scope>
    <source>
        <strain evidence="6">S2</strain>
        <tissue evidence="6">Leaf</tissue>
    </source>
</reference>
<dbReference type="EMBL" id="SMOL01000157">
    <property type="protein sequence ID" value="KAB2627041.1"/>
    <property type="molecule type" value="Genomic_DNA"/>
</dbReference>
<comment type="caution">
    <text evidence="6">The sequence shown here is derived from an EMBL/GenBank/DDBJ whole genome shotgun (WGS) entry which is preliminary data.</text>
</comment>
<keyword evidence="1" id="KW-0328">Glycosyltransferase</keyword>
<feature type="transmembrane region" description="Helical" evidence="3">
    <location>
        <begin position="81"/>
        <end position="100"/>
    </location>
</feature>
<reference evidence="7" key="2">
    <citation type="submission" date="2019-10" db="EMBL/GenBank/DDBJ databases">
        <title>A de novo genome assembly of a pear dwarfing rootstock.</title>
        <authorList>
            <person name="Wang F."/>
            <person name="Wang J."/>
            <person name="Li S."/>
            <person name="Zhang Y."/>
            <person name="Fang M."/>
            <person name="Ma L."/>
            <person name="Zhao Y."/>
            <person name="Jiang S."/>
        </authorList>
    </citation>
    <scope>NUCLEOTIDE SEQUENCE [LARGE SCALE GENOMIC DNA]</scope>
</reference>
<evidence type="ECO:0000259" key="4">
    <source>
        <dbReference type="Pfam" id="PF00534"/>
    </source>
</evidence>
<evidence type="ECO:0000313" key="6">
    <source>
        <dbReference type="EMBL" id="KAB2627041.1"/>
    </source>
</evidence>
<dbReference type="InterPro" id="IPR001296">
    <property type="entry name" value="Glyco_trans_1"/>
</dbReference>
<feature type="region of interest" description="Disordered" evidence="2">
    <location>
        <begin position="1263"/>
        <end position="1311"/>
    </location>
</feature>
<dbReference type="SUPFAM" id="SSF53756">
    <property type="entry name" value="UDP-Glycosyltransferase/glycogen phosphorylase"/>
    <property type="match status" value="1"/>
</dbReference>
<feature type="region of interest" description="Disordered" evidence="2">
    <location>
        <begin position="33"/>
        <end position="60"/>
    </location>
</feature>
<feature type="compositionally biased region" description="Basic and acidic residues" evidence="2">
    <location>
        <begin position="1292"/>
        <end position="1301"/>
    </location>
</feature>
<organism evidence="6 7">
    <name type="scientific">Pyrus ussuriensis x Pyrus communis</name>
    <dbReference type="NCBI Taxonomy" id="2448454"/>
    <lineage>
        <taxon>Eukaryota</taxon>
        <taxon>Viridiplantae</taxon>
        <taxon>Streptophyta</taxon>
        <taxon>Embryophyta</taxon>
        <taxon>Tracheophyta</taxon>
        <taxon>Spermatophyta</taxon>
        <taxon>Magnoliopsida</taxon>
        <taxon>eudicotyledons</taxon>
        <taxon>Gunneridae</taxon>
        <taxon>Pentapetalae</taxon>
        <taxon>rosids</taxon>
        <taxon>fabids</taxon>
        <taxon>Rosales</taxon>
        <taxon>Rosaceae</taxon>
        <taxon>Amygdaloideae</taxon>
        <taxon>Maleae</taxon>
        <taxon>Pyrus</taxon>
    </lineage>
</organism>
<evidence type="ECO:0000256" key="3">
    <source>
        <dbReference type="SAM" id="Phobius"/>
    </source>
</evidence>
<feature type="domain" description="AT3G52170-like helix-turn-helix" evidence="5">
    <location>
        <begin position="921"/>
        <end position="969"/>
    </location>
</feature>
<keyword evidence="3" id="KW-1133">Transmembrane helix</keyword>
<evidence type="ECO:0000313" key="7">
    <source>
        <dbReference type="Proteomes" id="UP000327157"/>
    </source>
</evidence>
<gene>
    <name evidence="6" type="ORF">D8674_020659</name>
</gene>
<dbReference type="OrthoDB" id="1592604at2759"/>
<sequence>MGRNLSSPPAILDDNGGADLGFHSIRDRFPFKRNPNRIHQRDRPRGLFTDRQPFPRPPPRSHHRFYRKGLLCLFPFKGKSAFYAVLIFALFVFAVATMLLQSSMTLVFRQGSERGRLLREGLKFGSTLRFMPGRVSKRVVEGDGLDRARNEARIGVRPPRLALEPFCSVPLIWIIQEDTLANRLPVYEEMGLKNLISHWKSAFSRANIVVFPDFTLPMLYSVLDTGNFFVIPGSPVDVWAAERYRKTHSKNQLRKINGFSEDDMLVVVVGSSFFYDELSWDYAVAMHSIGPLLIKYARRDDAGEPFKFVFLCGNSSDDAFQEVTSHLGLLHGSVRHYGLNGDVNSVLLMADIVLYGSSQDVQGFPPLLIRAMTFGIPVIAPDFLVLKKYVVDGVHMIFFPKHNPDALMSAFSLMISNGKLSKFARTVASSGRLLATNLLASECITGYARLLENVLNFPSDALLPGPISQLQQATWEWNLLGNEIDYRTENVMDIDEQSSWKNTSVVNALEEDLLGFGYSPNISENVTWDSALDIPTQLDWDLFKEIVSSEEYETLEMEELSERMEKDPGLWDDIYRNARKAEKLRFEANERDEGELERTGQTVCIYEIYSGSGTWPFLHHGSLYRGLSLSKRTQRSTSDDVDAVDRLPVLNETYYRNILCEIGGMFAIANKVDSVHKRPWIGFQSWRAAGSKVALSKKAERVLEEAIQDNTKGDVIYFWGRLNMNGGVTGSKDALTFWSACDILNEGHCRNVFEDAFRWMYNLPSNTEALPPMPEDGGHWSALHSWVMPTRSFVEFVMFSRMFVDSLDALHANSGNRSICLLGSSELEKKHCYCRVLEVLVNVWAYHSGRKMVFIDPISGALEEQHPVELRKGFMWAKYFDSALLKTLSVMHSIKGSWVGQTFALAKNNESEGRRSRIRRSKEERKAMVESFIKKYQKINNGSFPSLNLTHKEVGGSFYTVREIVRDIIQENRVLGPAKFTVEEQQTIDQFWEHNPLGTIAAEPQNSLSISSNELLFVANQNQGAIEQLVFASDGHLVAPEHQMFENGRIINSTQIEVNDKEFNEPKSTELQANGPVEIEKHVAVESIDSNGHCIGPEYQSFGNGLINGSQMDRKDKEREERTCTEPQTVETLEAEKNAEDVRATSKSNVNPLTADVIVETFPLKPVNATPALDGRLQEVTDLTKSSEDKGTRGLELAGVDSSQVDRLYSMKSMDDNVAMNLSSPLVENKSSPVDEALGNAIDPSVESSNYSTFNEGIVHETGSTDLNVKSPHKDVPTSEISDQNQLTAGTKADKAPDSLHTKISNGTSCSSEQSKTKEVVVIEDEVDVQTSGSLKKGSKPTLDRINLESWEGESKKTRPEGNPLWDYHFWRIYGWLHFSLTMKFTALSTSLRVVTVSQINYKYGREMVLAFKTQTNSFSSVWVKWINKTVGFL</sequence>